<name>A0A6B7PYN5_PSEPU</name>
<evidence type="ECO:0000313" key="1">
    <source>
        <dbReference type="EMBL" id="QFX76728.1"/>
    </source>
</evidence>
<sequence length="42" mass="4816">MIAKLVVDGVLHRQICGYAFICQVRPRFITATLERRCGLRNP</sequence>
<dbReference type="EMBL" id="MN310372">
    <property type="protein sequence ID" value="QFX76728.1"/>
    <property type="molecule type" value="Genomic_DNA"/>
</dbReference>
<keyword evidence="1" id="KW-0614">Plasmid</keyword>
<geneLocation type="plasmid" evidence="1">
    <name>p716811-VIM</name>
</geneLocation>
<dbReference type="AlphaFoldDB" id="A0A6B7PYN5"/>
<proteinExistence type="predicted"/>
<reference evidence="1" key="1">
    <citation type="submission" date="2019-08" db="EMBL/GenBank/DDBJ databases">
        <authorList>
            <person name="Zhou D."/>
            <person name="Chen F."/>
        </authorList>
    </citation>
    <scope>NUCLEOTIDE SEQUENCE</scope>
    <source>
        <strain evidence="1">150716811</strain>
        <plasmid evidence="1">p716811-VIM</plasmid>
    </source>
</reference>
<organism evidence="1">
    <name type="scientific">Pseudomonas putida</name>
    <name type="common">Arthrobacter siderocapsulatus</name>
    <dbReference type="NCBI Taxonomy" id="303"/>
    <lineage>
        <taxon>Bacteria</taxon>
        <taxon>Pseudomonadati</taxon>
        <taxon>Pseudomonadota</taxon>
        <taxon>Gammaproteobacteria</taxon>
        <taxon>Pseudomonadales</taxon>
        <taxon>Pseudomonadaceae</taxon>
        <taxon>Pseudomonas</taxon>
    </lineage>
</organism>
<protein>
    <submittedName>
        <fullName evidence="1">Uncharacterized protein</fullName>
    </submittedName>
</protein>
<accession>A0A6B7PYN5</accession>